<dbReference type="Pfam" id="PF01028">
    <property type="entry name" value="Topoisom_I"/>
    <property type="match status" value="1"/>
</dbReference>
<dbReference type="PRINTS" id="PR00416">
    <property type="entry name" value="EUTPISMRASEI"/>
</dbReference>
<evidence type="ECO:0000256" key="1">
    <source>
        <dbReference type="ARBA" id="ARBA00000213"/>
    </source>
</evidence>
<evidence type="ECO:0000313" key="9">
    <source>
        <dbReference type="EMBL" id="QIK41169.1"/>
    </source>
</evidence>
<evidence type="ECO:0000259" key="7">
    <source>
        <dbReference type="Pfam" id="PF01028"/>
    </source>
</evidence>
<dbReference type="GO" id="GO:0003917">
    <property type="term" value="F:DNA topoisomerase type I (single strand cut, ATP-independent) activity"/>
    <property type="evidence" value="ECO:0007669"/>
    <property type="project" value="UniProtKB-EC"/>
</dbReference>
<dbReference type="InterPro" id="IPR049331">
    <property type="entry name" value="Top1B_N_bact"/>
</dbReference>
<evidence type="ECO:0000256" key="2">
    <source>
        <dbReference type="ARBA" id="ARBA00006645"/>
    </source>
</evidence>
<keyword evidence="6 9" id="KW-0413">Isomerase</keyword>
<evidence type="ECO:0000256" key="4">
    <source>
        <dbReference type="ARBA" id="ARBA00023029"/>
    </source>
</evidence>
<dbReference type="Gene3D" id="1.10.132.120">
    <property type="match status" value="1"/>
</dbReference>
<feature type="domain" description="DNA topoisomerase IB N-terminal" evidence="8">
    <location>
        <begin position="90"/>
        <end position="137"/>
    </location>
</feature>
<dbReference type="Proteomes" id="UP000500791">
    <property type="component" value="Chromosome"/>
</dbReference>
<keyword evidence="10" id="KW-1185">Reference proteome</keyword>
<accession>A0A6G7VM99</accession>
<dbReference type="EC" id="5.6.2.1" evidence="3"/>
<dbReference type="SUPFAM" id="SSF55869">
    <property type="entry name" value="DNA topoisomerase I domain"/>
    <property type="match status" value="1"/>
</dbReference>
<dbReference type="SUPFAM" id="SSF56349">
    <property type="entry name" value="DNA breaking-rejoining enzymes"/>
    <property type="match status" value="1"/>
</dbReference>
<comment type="similarity">
    <text evidence="2">Belongs to the type IB topoisomerase family.</text>
</comment>
<comment type="catalytic activity">
    <reaction evidence="1">
        <text>ATP-independent breakage of single-stranded DNA, followed by passage and rejoining.</text>
        <dbReference type="EC" id="5.6.2.1"/>
    </reaction>
</comment>
<gene>
    <name evidence="9" type="ORF">G8E03_10550</name>
</gene>
<dbReference type="InterPro" id="IPR013500">
    <property type="entry name" value="TopoI_cat_euk"/>
</dbReference>
<evidence type="ECO:0000256" key="3">
    <source>
        <dbReference type="ARBA" id="ARBA00012891"/>
    </source>
</evidence>
<dbReference type="InterPro" id="IPR001631">
    <property type="entry name" value="TopoI"/>
</dbReference>
<feature type="domain" description="DNA topoisomerase I catalytic core eukaryotic-type" evidence="7">
    <location>
        <begin position="152"/>
        <end position="348"/>
    </location>
</feature>
<dbReference type="PANTHER" id="PTHR10290:SF3">
    <property type="entry name" value="DNA TOPOISOMERASE 1"/>
    <property type="match status" value="1"/>
</dbReference>
<dbReference type="KEGG" id="mon:G8E03_10550"/>
<proteinExistence type="inferred from homology"/>
<dbReference type="Gene3D" id="3.90.15.10">
    <property type="entry name" value="Topoisomerase I, Chain A, domain 3"/>
    <property type="match status" value="1"/>
</dbReference>
<organism evidence="9 10">
    <name type="scientific">Pontivivens nitratireducens</name>
    <dbReference type="NCBI Taxonomy" id="2758038"/>
    <lineage>
        <taxon>Bacteria</taxon>
        <taxon>Pseudomonadati</taxon>
        <taxon>Pseudomonadota</taxon>
        <taxon>Alphaproteobacteria</taxon>
        <taxon>Rhodobacterales</taxon>
        <taxon>Paracoccaceae</taxon>
        <taxon>Pontivivens</taxon>
    </lineage>
</organism>
<dbReference type="Pfam" id="PF21338">
    <property type="entry name" value="Top1B_N_bact"/>
    <property type="match status" value="1"/>
</dbReference>
<dbReference type="EMBL" id="CP049811">
    <property type="protein sequence ID" value="QIK41169.1"/>
    <property type="molecule type" value="Genomic_DNA"/>
</dbReference>
<reference evidence="9 10" key="1">
    <citation type="submission" date="2020-03" db="EMBL/GenBank/DDBJ databases">
        <title>Complete genome sequence of Monaibacterium sp. ALG8 with diverse plasmids.</title>
        <authorList>
            <person name="Sun C."/>
        </authorList>
    </citation>
    <scope>NUCLEOTIDE SEQUENCE [LARGE SCALE GENOMIC DNA]</scope>
    <source>
        <strain evidence="9 10">ALG8</strain>
    </source>
</reference>
<dbReference type="PANTHER" id="PTHR10290">
    <property type="entry name" value="DNA TOPOISOMERASE I"/>
    <property type="match status" value="1"/>
</dbReference>
<dbReference type="AlphaFoldDB" id="A0A6G7VM99"/>
<keyword evidence="5" id="KW-0238">DNA-binding</keyword>
<dbReference type="InterPro" id="IPR035447">
    <property type="entry name" value="DNA_topo_I_N_sf"/>
</dbReference>
<evidence type="ECO:0000256" key="6">
    <source>
        <dbReference type="ARBA" id="ARBA00023235"/>
    </source>
</evidence>
<sequence>MAVCAARMLEDAGRLLKHRGGTARRIGYIREVGWRTQVLRIQGRGDQGQDNECNKSRSERTGCPARLSHMELQYVSDREPGITRKRAGRGFAYYDGGQLIRDRVEKQRFAALAIPPAYDDVWICRWENGHLQATGRDARARKQYRYHPDWTTARDADKFADLTDFAKDLPNLRSRVGSDMRKRTLGRDRVLATVVHLLDKSHIRIGNRAYTHDNGTVGLTTLRDEHVEISGERLQFDFIGKSSKRRRLSLRDRYMATTVRKLSDLPGQMLFQWQDEDGLHEVRSDHVNDWLRQTTGSEWTAKIFRTWAGTMICADALARSDLEGEKAVIEAVDSTAAALGNTRAVARRSYIHPEIIIAYEEGRWPGRRHLSRDPIGRARLSRTERAVVKLLNDAQSR</sequence>
<dbReference type="InterPro" id="IPR051062">
    <property type="entry name" value="Topoisomerase_IB"/>
</dbReference>
<evidence type="ECO:0000259" key="8">
    <source>
        <dbReference type="Pfam" id="PF21338"/>
    </source>
</evidence>
<name>A0A6G7VM99_9RHOB</name>
<keyword evidence="4" id="KW-0799">Topoisomerase</keyword>
<dbReference type="InterPro" id="IPR011010">
    <property type="entry name" value="DNA_brk_join_enz"/>
</dbReference>
<dbReference type="Gene3D" id="3.30.66.10">
    <property type="entry name" value="DNA topoisomerase I domain"/>
    <property type="match status" value="1"/>
</dbReference>
<evidence type="ECO:0000313" key="10">
    <source>
        <dbReference type="Proteomes" id="UP000500791"/>
    </source>
</evidence>
<dbReference type="InterPro" id="IPR014711">
    <property type="entry name" value="TopoI_cat_a-hlx-sub_euk"/>
</dbReference>
<dbReference type="GO" id="GO:0006265">
    <property type="term" value="P:DNA topological change"/>
    <property type="evidence" value="ECO:0007669"/>
    <property type="project" value="InterPro"/>
</dbReference>
<protein>
    <recommendedName>
        <fullName evidence="3">DNA topoisomerase</fullName>
        <ecNumber evidence="3">5.6.2.1</ecNumber>
    </recommendedName>
</protein>
<dbReference type="GO" id="GO:0003677">
    <property type="term" value="F:DNA binding"/>
    <property type="evidence" value="ECO:0007669"/>
    <property type="project" value="UniProtKB-KW"/>
</dbReference>
<dbReference type="PROSITE" id="PS52038">
    <property type="entry name" value="TOPO_IB_2"/>
    <property type="match status" value="1"/>
</dbReference>
<evidence type="ECO:0000256" key="5">
    <source>
        <dbReference type="ARBA" id="ARBA00023125"/>
    </source>
</evidence>